<proteinExistence type="predicted"/>
<dbReference type="STRING" id="1206466.K0KEF4"/>
<dbReference type="InParanoid" id="K0KEF4"/>
<feature type="region of interest" description="Disordered" evidence="2">
    <location>
        <begin position="449"/>
        <end position="521"/>
    </location>
</feature>
<feature type="coiled-coil region" evidence="1">
    <location>
        <begin position="222"/>
        <end position="249"/>
    </location>
</feature>
<protein>
    <submittedName>
        <fullName evidence="3">Uncharacterized protein</fullName>
    </submittedName>
</protein>
<evidence type="ECO:0000256" key="1">
    <source>
        <dbReference type="SAM" id="Coils"/>
    </source>
</evidence>
<dbReference type="AlphaFoldDB" id="K0KEF4"/>
<dbReference type="HOGENOM" id="CLU_522963_0_0_1"/>
<dbReference type="EMBL" id="CAIF01000014">
    <property type="protein sequence ID" value="CCH41276.1"/>
    <property type="molecule type" value="Genomic_DNA"/>
</dbReference>
<gene>
    <name evidence="3" type="ORF">BN7_813a</name>
</gene>
<dbReference type="GO" id="GO:0005634">
    <property type="term" value="C:nucleus"/>
    <property type="evidence" value="ECO:0007669"/>
    <property type="project" value="TreeGrafter"/>
</dbReference>
<dbReference type="GO" id="GO:0005829">
    <property type="term" value="C:cytosol"/>
    <property type="evidence" value="ECO:0007669"/>
    <property type="project" value="TreeGrafter"/>
</dbReference>
<evidence type="ECO:0000256" key="2">
    <source>
        <dbReference type="SAM" id="MobiDB-lite"/>
    </source>
</evidence>
<dbReference type="PANTHER" id="PTHR39597:SF1">
    <property type="entry name" value="UBA DOMAIN-CONTAINING PROTEIN RUP1"/>
    <property type="match status" value="1"/>
</dbReference>
<reference evidence="3 4" key="1">
    <citation type="journal article" date="2012" name="Eukaryot. Cell">
        <title>Draft genome sequence of Wickerhamomyces ciferrii NRRL Y-1031 F-60-10.</title>
        <authorList>
            <person name="Schneider J."/>
            <person name="Andrea H."/>
            <person name="Blom J."/>
            <person name="Jaenicke S."/>
            <person name="Ruckert C."/>
            <person name="Schorsch C."/>
            <person name="Szczepanowski R."/>
            <person name="Farwick M."/>
            <person name="Goesmann A."/>
            <person name="Puhler A."/>
            <person name="Schaffer S."/>
            <person name="Tauch A."/>
            <person name="Kohler T."/>
            <person name="Brinkrolf K."/>
        </authorList>
    </citation>
    <scope>NUCLEOTIDE SEQUENCE [LARGE SCALE GENOMIC DNA]</scope>
    <source>
        <strain evidence="4">ATCC 14091 / BCRC 22168 / CBS 111 / JCM 3599 / NBRC 0793 / NRRL Y-1031 F-60-10</strain>
    </source>
</reference>
<dbReference type="GO" id="GO:0016579">
    <property type="term" value="P:protein deubiquitination"/>
    <property type="evidence" value="ECO:0007669"/>
    <property type="project" value="TreeGrafter"/>
</dbReference>
<sequence length="521" mass="60143">MPVRNGVLESYLNPLLTILHEIPSFRKAIYEQQFDTLGFHPRWYRGEPIKIPEGAATKVKEGHEVDLKLLLEVQRLFAFLDGDSLRSFSSILNFLKAFPKEAQKEFHNVESIYEAYEVFYKVLIKQLEAVGADDVHQFFESKLYYDETEKEKSFGMFHVEAEELKSDLYKTIHTILWGEDFESTERILTSVSDVVTISFEPSFHHAPFGIEIPEVFYPQIYTKDFQETINTLVKEKESTERERREISKELMKLRVYQGKNVTALLDTSVEFLSSESESNKDDKELSDALKDLSSIKDSSKDKIGELLAKQDLITESKTSRDPFNINTILKRHGSTPEPYLLTGVIINNTEFLFLKKPQDLIELENPQWVHVIYDPTTCNDLKHQYSNFETIKRSLYGLTRTQFASSIVLIYVKESTWNSKTDYERSESVKQFIQKDIEELGKSLELLVPSSGEESDDNISDSDSDSDVDATHVEHVELELTPEETNDLEGLRYSDSANSDDISKENKENKENLHSNNPFRD</sequence>
<keyword evidence="4" id="KW-1185">Reference proteome</keyword>
<organism evidence="3 4">
    <name type="scientific">Wickerhamomyces ciferrii (strain ATCC 14091 / BCRC 22168 / CBS 111 / JCM 3599 / NBRC 0793 / NRRL Y-1031 F-60-10)</name>
    <name type="common">Yeast</name>
    <name type="synonym">Pichia ciferrii</name>
    <dbReference type="NCBI Taxonomy" id="1206466"/>
    <lineage>
        <taxon>Eukaryota</taxon>
        <taxon>Fungi</taxon>
        <taxon>Dikarya</taxon>
        <taxon>Ascomycota</taxon>
        <taxon>Saccharomycotina</taxon>
        <taxon>Saccharomycetes</taxon>
        <taxon>Phaffomycetales</taxon>
        <taxon>Wickerhamomycetaceae</taxon>
        <taxon>Wickerhamomyces</taxon>
    </lineage>
</organism>
<dbReference type="eggNOG" id="ENOG502S0Z0">
    <property type="taxonomic scope" value="Eukaryota"/>
</dbReference>
<feature type="compositionally biased region" description="Basic and acidic residues" evidence="2">
    <location>
        <begin position="501"/>
        <end position="521"/>
    </location>
</feature>
<evidence type="ECO:0000313" key="4">
    <source>
        <dbReference type="Proteomes" id="UP000009328"/>
    </source>
</evidence>
<accession>K0KEF4</accession>
<comment type="caution">
    <text evidence="3">The sequence shown here is derived from an EMBL/GenBank/DDBJ whole genome shotgun (WGS) entry which is preliminary data.</text>
</comment>
<keyword evidence="1" id="KW-0175">Coiled coil</keyword>
<name>K0KEF4_WICCF</name>
<feature type="compositionally biased region" description="Acidic residues" evidence="2">
    <location>
        <begin position="453"/>
        <end position="468"/>
    </location>
</feature>
<dbReference type="Proteomes" id="UP000009328">
    <property type="component" value="Unassembled WGS sequence"/>
</dbReference>
<evidence type="ECO:0000313" key="3">
    <source>
        <dbReference type="EMBL" id="CCH41276.1"/>
    </source>
</evidence>
<dbReference type="FunCoup" id="K0KEF4">
    <property type="interactions" value="163"/>
</dbReference>
<feature type="compositionally biased region" description="Basic and acidic residues" evidence="2">
    <location>
        <begin position="469"/>
        <end position="478"/>
    </location>
</feature>
<dbReference type="PANTHER" id="PTHR39597">
    <property type="entry name" value="UBA DOMAIN-CONTAINING PROTEIN RUP1"/>
    <property type="match status" value="1"/>
</dbReference>
<dbReference type="InterPro" id="IPR055335">
    <property type="entry name" value="Ucp6/RUP1"/>
</dbReference>